<name>A0A4P2Q921_SORCE</name>
<dbReference type="PANTHER" id="PTHR40547">
    <property type="entry name" value="SLL0298 PROTEIN"/>
    <property type="match status" value="1"/>
</dbReference>
<dbReference type="SUPFAM" id="SSF53335">
    <property type="entry name" value="S-adenosyl-L-methionine-dependent methyltransferases"/>
    <property type="match status" value="1"/>
</dbReference>
<dbReference type="Proteomes" id="UP000295781">
    <property type="component" value="Chromosome"/>
</dbReference>
<organism evidence="4 5">
    <name type="scientific">Sorangium cellulosum</name>
    <name type="common">Polyangium cellulosum</name>
    <dbReference type="NCBI Taxonomy" id="56"/>
    <lineage>
        <taxon>Bacteria</taxon>
        <taxon>Pseudomonadati</taxon>
        <taxon>Myxococcota</taxon>
        <taxon>Polyangia</taxon>
        <taxon>Polyangiales</taxon>
        <taxon>Polyangiaceae</taxon>
        <taxon>Sorangium</taxon>
    </lineage>
</organism>
<feature type="transmembrane region" description="Helical" evidence="2">
    <location>
        <begin position="115"/>
        <end position="141"/>
    </location>
</feature>
<keyword evidence="2" id="KW-0812">Transmembrane</keyword>
<protein>
    <recommendedName>
        <fullName evidence="3">DUF2062 domain-containing protein</fullName>
    </recommendedName>
</protein>
<evidence type="ECO:0000256" key="1">
    <source>
        <dbReference type="SAM" id="MobiDB-lite"/>
    </source>
</evidence>
<keyword evidence="2" id="KW-1133">Transmembrane helix</keyword>
<sequence>MARFSLLREEARRAWRELRGSELSAGRTAVAVAIGLFIGSQPIFGCHTPLVLLFCLWFRLDAAIAWVAANISNPLFAPALLTAEVQVGAYLRTGSWLRLHEKMSWAQALSEFPEYMFLGAPVVGLALAALGGGLIFAVVALKRRRAPLLQGRGVEPYRLPDDAPPWVHAVERVAARYSPPDGATPAQRTRFHYVRFKLLGDPVARLIADIAGDRPGALGEVLDIGTGAGQLPILLLELGRAARVRGFDWDRAKIEDALRARGGASAGPAPSSPESPGPSGEQRAPRGAPPLPAEFWCADAREAELGEADTVLLIDLLHYFRVEEQDAILRRAAAAVRPGGRLLVREADTERGLRSSITLLEERIFTALRFNRGERVRFRPAREIAALLEQLGFTCETRPAWGKTPFSNVLIVAIRARR</sequence>
<dbReference type="EMBL" id="CP012670">
    <property type="protein sequence ID" value="AUX26065.1"/>
    <property type="molecule type" value="Genomic_DNA"/>
</dbReference>
<reference evidence="4 5" key="1">
    <citation type="submission" date="2015-09" db="EMBL/GenBank/DDBJ databases">
        <title>Sorangium comparison.</title>
        <authorList>
            <person name="Zaburannyi N."/>
            <person name="Bunk B."/>
            <person name="Overmann J."/>
            <person name="Mueller R."/>
        </authorList>
    </citation>
    <scope>NUCLEOTIDE SEQUENCE [LARGE SCALE GENOMIC DNA]</scope>
    <source>
        <strain evidence="4 5">So ceGT47</strain>
    </source>
</reference>
<feature type="transmembrane region" description="Helical" evidence="2">
    <location>
        <begin position="21"/>
        <end position="44"/>
    </location>
</feature>
<dbReference type="OrthoDB" id="9794343at2"/>
<keyword evidence="2" id="KW-0472">Membrane</keyword>
<accession>A0A4P2Q921</accession>
<dbReference type="AlphaFoldDB" id="A0A4P2Q921"/>
<proteinExistence type="predicted"/>
<dbReference type="Gene3D" id="3.40.50.150">
    <property type="entry name" value="Vaccinia Virus protein VP39"/>
    <property type="match status" value="1"/>
</dbReference>
<dbReference type="Pfam" id="PF13489">
    <property type="entry name" value="Methyltransf_23"/>
    <property type="match status" value="1"/>
</dbReference>
<evidence type="ECO:0000256" key="2">
    <source>
        <dbReference type="SAM" id="Phobius"/>
    </source>
</evidence>
<dbReference type="InterPro" id="IPR018639">
    <property type="entry name" value="DUF2062"/>
</dbReference>
<feature type="region of interest" description="Disordered" evidence="1">
    <location>
        <begin position="260"/>
        <end position="288"/>
    </location>
</feature>
<dbReference type="CDD" id="cd02440">
    <property type="entry name" value="AdoMet_MTases"/>
    <property type="match status" value="1"/>
</dbReference>
<dbReference type="RefSeq" id="WP_129353415.1">
    <property type="nucleotide sequence ID" value="NZ_CP012670.1"/>
</dbReference>
<dbReference type="PANTHER" id="PTHR40547:SF1">
    <property type="entry name" value="SLL0298 PROTEIN"/>
    <property type="match status" value="1"/>
</dbReference>
<feature type="domain" description="DUF2062" evidence="3">
    <location>
        <begin position="17"/>
        <end position="145"/>
    </location>
</feature>
<evidence type="ECO:0000313" key="4">
    <source>
        <dbReference type="EMBL" id="AUX26065.1"/>
    </source>
</evidence>
<dbReference type="InterPro" id="IPR029063">
    <property type="entry name" value="SAM-dependent_MTases_sf"/>
</dbReference>
<evidence type="ECO:0000313" key="5">
    <source>
        <dbReference type="Proteomes" id="UP000295781"/>
    </source>
</evidence>
<evidence type="ECO:0000259" key="3">
    <source>
        <dbReference type="Pfam" id="PF09835"/>
    </source>
</evidence>
<dbReference type="Pfam" id="PF09835">
    <property type="entry name" value="DUF2062"/>
    <property type="match status" value="1"/>
</dbReference>
<gene>
    <name evidence="4" type="ORF">SOCEGT47_066180</name>
</gene>